<evidence type="ECO:0000313" key="2">
    <source>
        <dbReference type="EMBL" id="KAL2045853.1"/>
    </source>
</evidence>
<comment type="caution">
    <text evidence="2">The sequence shown here is derived from an EMBL/GenBank/DDBJ whole genome shotgun (WGS) entry which is preliminary data.</text>
</comment>
<sequence>MAGKRETQVSCTVGKGRPFAKRRLPQSAVFRRNILMIFLGPKNSTFDSEDVKFRKESTRRRCEIIRGLSPDGIISWAIAYAPTLWAGGSMFSDVFDCLVDDIEPELVQPWPTVIQETLHKLKEDEETLQKSLEYCEVPSVINSPSNQLQKLPRRRKRERIEDEDSTTEAQNAPQPSRRKQRETLLRDLAPLTTSNADIDYRCSEAPIIQIPILGVVLFDAVQSSLQWEFERNLGGSTTDCLNALVPIDRKQDISITLRVGYEKGLSMIETFQLLPM</sequence>
<accession>A0ABR4AJ97</accession>
<keyword evidence="3" id="KW-1185">Reference proteome</keyword>
<gene>
    <name evidence="2" type="ORF">ABVK25_012003</name>
</gene>
<feature type="region of interest" description="Disordered" evidence="1">
    <location>
        <begin position="143"/>
        <end position="180"/>
    </location>
</feature>
<dbReference type="Proteomes" id="UP001590951">
    <property type="component" value="Unassembled WGS sequence"/>
</dbReference>
<protein>
    <submittedName>
        <fullName evidence="2">Uncharacterized protein</fullName>
    </submittedName>
</protein>
<name>A0ABR4AJ97_9LECA</name>
<evidence type="ECO:0000313" key="3">
    <source>
        <dbReference type="Proteomes" id="UP001590951"/>
    </source>
</evidence>
<dbReference type="EMBL" id="JBHFEH010000133">
    <property type="protein sequence ID" value="KAL2045853.1"/>
    <property type="molecule type" value="Genomic_DNA"/>
</dbReference>
<reference evidence="2 3" key="1">
    <citation type="submission" date="2024-09" db="EMBL/GenBank/DDBJ databases">
        <title>Rethinking Asexuality: The Enigmatic Case of Functional Sexual Genes in Lepraria (Stereocaulaceae).</title>
        <authorList>
            <person name="Doellman M."/>
            <person name="Sun Y."/>
            <person name="Barcenas-Pena A."/>
            <person name="Lumbsch H.T."/>
            <person name="Grewe F."/>
        </authorList>
    </citation>
    <scope>NUCLEOTIDE SEQUENCE [LARGE SCALE GENOMIC DNA]</scope>
    <source>
        <strain evidence="2 3">Grewe 0041</strain>
    </source>
</reference>
<evidence type="ECO:0000256" key="1">
    <source>
        <dbReference type="SAM" id="MobiDB-lite"/>
    </source>
</evidence>
<organism evidence="2 3">
    <name type="scientific">Lepraria finkii</name>
    <dbReference type="NCBI Taxonomy" id="1340010"/>
    <lineage>
        <taxon>Eukaryota</taxon>
        <taxon>Fungi</taxon>
        <taxon>Dikarya</taxon>
        <taxon>Ascomycota</taxon>
        <taxon>Pezizomycotina</taxon>
        <taxon>Lecanoromycetes</taxon>
        <taxon>OSLEUM clade</taxon>
        <taxon>Lecanoromycetidae</taxon>
        <taxon>Lecanorales</taxon>
        <taxon>Lecanorineae</taxon>
        <taxon>Stereocaulaceae</taxon>
        <taxon>Lepraria</taxon>
    </lineage>
</organism>
<proteinExistence type="predicted"/>